<dbReference type="Pfam" id="PF04095">
    <property type="entry name" value="NAPRTase"/>
    <property type="match status" value="1"/>
</dbReference>
<evidence type="ECO:0000256" key="6">
    <source>
        <dbReference type="ARBA" id="ARBA00035024"/>
    </source>
</evidence>
<comment type="caution">
    <text evidence="10">The sequence shown here is derived from an EMBL/GenBank/DDBJ whole genome shotgun (WGS) entry which is preliminary data.</text>
</comment>
<dbReference type="PANTHER" id="PTHR43816:SF1">
    <property type="entry name" value="NICOTINAMIDE PHOSPHORIBOSYLTRANSFERASE"/>
    <property type="match status" value="1"/>
</dbReference>
<keyword evidence="11" id="KW-1185">Reference proteome</keyword>
<evidence type="ECO:0000256" key="3">
    <source>
        <dbReference type="ARBA" id="ARBA00022676"/>
    </source>
</evidence>
<feature type="binding site" evidence="8">
    <location>
        <position position="212"/>
    </location>
    <ligand>
        <name>diphosphate</name>
        <dbReference type="ChEBI" id="CHEBI:33019"/>
    </ligand>
</feature>
<keyword evidence="4" id="KW-0808">Transferase</keyword>
<evidence type="ECO:0000256" key="5">
    <source>
        <dbReference type="ARBA" id="ARBA00035007"/>
    </source>
</evidence>
<comment type="pathway">
    <text evidence="5">Cofactor biosynthesis; NAD(+) biosynthesis; nicotinamide D-ribonucleotide from 5-phospho-alpha-D-ribose 1-diphosphate and nicotinamide: step 1/1.</text>
</comment>
<keyword evidence="2" id="KW-0662">Pyridine nucleotide biosynthesis</keyword>
<evidence type="ECO:0000256" key="7">
    <source>
        <dbReference type="ARBA" id="ARBA00035036"/>
    </source>
</evidence>
<dbReference type="Proteomes" id="UP001210925">
    <property type="component" value="Unassembled WGS sequence"/>
</dbReference>
<dbReference type="InterPro" id="IPR013785">
    <property type="entry name" value="Aldolase_TIM"/>
</dbReference>
<evidence type="ECO:0000256" key="2">
    <source>
        <dbReference type="ARBA" id="ARBA00022642"/>
    </source>
</evidence>
<evidence type="ECO:0000259" key="9">
    <source>
        <dbReference type="Pfam" id="PF04095"/>
    </source>
</evidence>
<feature type="binding site" evidence="8">
    <location>
        <begin position="312"/>
        <end position="313"/>
    </location>
    <ligand>
        <name>beta-nicotinamide D-ribonucleotide</name>
        <dbReference type="ChEBI" id="CHEBI:14649"/>
    </ligand>
</feature>
<evidence type="ECO:0000256" key="1">
    <source>
        <dbReference type="ARBA" id="ARBA00010897"/>
    </source>
</evidence>
<dbReference type="EC" id="2.4.2.12" evidence="6"/>
<dbReference type="InterPro" id="IPR036068">
    <property type="entry name" value="Nicotinate_pribotase-like_C"/>
</dbReference>
<dbReference type="Gene3D" id="3.20.20.70">
    <property type="entry name" value="Aldolase class I"/>
    <property type="match status" value="1"/>
</dbReference>
<dbReference type="InterPro" id="IPR041525">
    <property type="entry name" value="N/Namide_PRibTrfase"/>
</dbReference>
<dbReference type="EMBL" id="JADGKB010000032">
    <property type="protein sequence ID" value="KAJ3257974.1"/>
    <property type="molecule type" value="Genomic_DNA"/>
</dbReference>
<evidence type="ECO:0000256" key="4">
    <source>
        <dbReference type="ARBA" id="ARBA00022679"/>
    </source>
</evidence>
<feature type="binding site" evidence="8">
    <location>
        <position position="185"/>
    </location>
    <ligand>
        <name>beta-nicotinamide D-ribonucleotide</name>
        <dbReference type="ChEBI" id="CHEBI:14649"/>
    </ligand>
</feature>
<feature type="domain" description="Nicotinate/nicotinamide phosphoribosyltransferase" evidence="9">
    <location>
        <begin position="155"/>
        <end position="389"/>
    </location>
</feature>
<dbReference type="InterPro" id="IPR016471">
    <property type="entry name" value="Nicotinamide_PRibTrfase"/>
</dbReference>
<feature type="binding site" evidence="8">
    <location>
        <begin position="271"/>
        <end position="273"/>
    </location>
    <ligand>
        <name>beta-nicotinamide D-ribonucleotide</name>
        <dbReference type="ChEBI" id="CHEBI:14649"/>
    </ligand>
</feature>
<feature type="binding site" evidence="8">
    <location>
        <position position="271"/>
    </location>
    <ligand>
        <name>diphosphate</name>
        <dbReference type="ChEBI" id="CHEBI:33019"/>
    </ligand>
</feature>
<feature type="binding site" evidence="8">
    <location>
        <position position="351"/>
    </location>
    <ligand>
        <name>beta-nicotinamide D-ribonucleotide</name>
        <dbReference type="ChEBI" id="CHEBI:14649"/>
    </ligand>
</feature>
<organism evidence="10 11">
    <name type="scientific">Boothiomyces macroporosus</name>
    <dbReference type="NCBI Taxonomy" id="261099"/>
    <lineage>
        <taxon>Eukaryota</taxon>
        <taxon>Fungi</taxon>
        <taxon>Fungi incertae sedis</taxon>
        <taxon>Chytridiomycota</taxon>
        <taxon>Chytridiomycota incertae sedis</taxon>
        <taxon>Chytridiomycetes</taxon>
        <taxon>Rhizophydiales</taxon>
        <taxon>Terramycetaceae</taxon>
        <taxon>Boothiomyces</taxon>
    </lineage>
</organism>
<proteinExistence type="inferred from homology"/>
<evidence type="ECO:0000313" key="10">
    <source>
        <dbReference type="EMBL" id="KAJ3257974.1"/>
    </source>
</evidence>
<feature type="binding site" evidence="8">
    <location>
        <position position="343"/>
    </location>
    <ligand>
        <name>beta-nicotinamide D-ribonucleotide</name>
        <dbReference type="ChEBI" id="CHEBI:14649"/>
    </ligand>
</feature>
<sequence length="475" mass="52761">MVAYGEFRKPYEKDSQDQRLVFYGIRYIIENYIHKKFTVEDVEQAAVFFEHHNAGATNFPFPKDLFLKFVKENNGYFPVKIQALPEGSVIYPHVPVYQITAEGEYARLVTYLETLLTMVWYPSTVATLSRRCKTIIEDAYAETVDESGYWSLASRLHDFGFRGCTSVEQSIIGGTAHLLNFEGTDTLSACWYAQYKLNNGKPVGYSIPATEHSVMTAHINEKAAMTKLLKEFGSGVCACVMDSYNYTNALEAVLPSVASLKVNKGGFLVLRPDSGDPIQVVLQALRAADSIFGSDVNQKGYKVLRGVGVIQGDGINVHTLKAISVAVKNAGYSAQNVAYGMGGGLLQKLNRDTMSFATKLCKIIYADGISRNVMKMPKEDPGKRSIPGETHIVREDNQLPIVYPAESAPALPNELVVVYDHGKIPKWDDFETVRNRIATQWKNCPKVHNPISKELSDKMVEIESAQLAVNEAEDV</sequence>
<feature type="binding site" evidence="8">
    <location>
        <position position="162"/>
    </location>
    <ligand>
        <name>diphosphate</name>
        <dbReference type="ChEBI" id="CHEBI:33019"/>
    </ligand>
</feature>
<dbReference type="PIRSF" id="PIRSF005943">
    <property type="entry name" value="NMPRT"/>
    <property type="match status" value="1"/>
</dbReference>
<gene>
    <name evidence="10" type="ORF">HK103_004108</name>
</gene>
<dbReference type="NCBIfam" id="NF006629">
    <property type="entry name" value="PRK09198.1"/>
    <property type="match status" value="1"/>
</dbReference>
<dbReference type="PANTHER" id="PTHR43816">
    <property type="entry name" value="NICOTINAMIDE PHOSPHORIBOSYLTRANSFERASE"/>
    <property type="match status" value="1"/>
</dbReference>
<dbReference type="AlphaFoldDB" id="A0AAD5Y3N3"/>
<keyword evidence="3" id="KW-0328">Glycosyltransferase</keyword>
<evidence type="ECO:0000256" key="8">
    <source>
        <dbReference type="PIRSR" id="PIRSR005943-1"/>
    </source>
</evidence>
<reference evidence="10" key="1">
    <citation type="submission" date="2020-05" db="EMBL/GenBank/DDBJ databases">
        <title>Phylogenomic resolution of chytrid fungi.</title>
        <authorList>
            <person name="Stajich J.E."/>
            <person name="Amses K."/>
            <person name="Simmons R."/>
            <person name="Seto K."/>
            <person name="Myers J."/>
            <person name="Bonds A."/>
            <person name="Quandt C.A."/>
            <person name="Barry K."/>
            <person name="Liu P."/>
            <person name="Grigoriev I."/>
            <person name="Longcore J.E."/>
            <person name="James T.Y."/>
        </authorList>
    </citation>
    <scope>NUCLEOTIDE SEQUENCE</scope>
    <source>
        <strain evidence="10">PLAUS21</strain>
    </source>
</reference>
<dbReference type="GO" id="GO:0009435">
    <property type="term" value="P:NAD+ biosynthetic process"/>
    <property type="evidence" value="ECO:0007669"/>
    <property type="project" value="InterPro"/>
</dbReference>
<protein>
    <recommendedName>
        <fullName evidence="7">Nicotinamide phosphoribosyltransferase</fullName>
        <ecNumber evidence="6">2.4.2.12</ecNumber>
    </recommendedName>
</protein>
<accession>A0AAD5Y3N3</accession>
<name>A0AAD5Y3N3_9FUNG</name>
<comment type="similarity">
    <text evidence="1">Belongs to the NAPRTase family.</text>
</comment>
<dbReference type="SUPFAM" id="SSF51690">
    <property type="entry name" value="Nicotinate/Quinolinate PRTase C-terminal domain-like"/>
    <property type="match status" value="1"/>
</dbReference>
<evidence type="ECO:0000313" key="11">
    <source>
        <dbReference type="Proteomes" id="UP001210925"/>
    </source>
</evidence>
<dbReference type="GO" id="GO:0047280">
    <property type="term" value="F:nicotinamide phosphoribosyltransferase activity"/>
    <property type="evidence" value="ECO:0007669"/>
    <property type="project" value="UniProtKB-EC"/>
</dbReference>